<reference evidence="1 2" key="2">
    <citation type="journal article" date="2022" name="Mol. Ecol. Resour.">
        <title>The genomes of chicory, endive, great burdock and yacon provide insights into Asteraceae paleo-polyploidization history and plant inulin production.</title>
        <authorList>
            <person name="Fan W."/>
            <person name="Wang S."/>
            <person name="Wang H."/>
            <person name="Wang A."/>
            <person name="Jiang F."/>
            <person name="Liu H."/>
            <person name="Zhao H."/>
            <person name="Xu D."/>
            <person name="Zhang Y."/>
        </authorList>
    </citation>
    <scope>NUCLEOTIDE SEQUENCE [LARGE SCALE GENOMIC DNA]</scope>
    <source>
        <strain evidence="2">cv. Punajuju</strain>
        <tissue evidence="1">Leaves</tissue>
    </source>
</reference>
<comment type="caution">
    <text evidence="1">The sequence shown here is derived from an EMBL/GenBank/DDBJ whole genome shotgun (WGS) entry which is preliminary data.</text>
</comment>
<dbReference type="EMBL" id="CM042017">
    <property type="protein sequence ID" value="KAI3689117.1"/>
    <property type="molecule type" value="Genomic_DNA"/>
</dbReference>
<proteinExistence type="predicted"/>
<evidence type="ECO:0000313" key="2">
    <source>
        <dbReference type="Proteomes" id="UP001055811"/>
    </source>
</evidence>
<protein>
    <submittedName>
        <fullName evidence="1">Uncharacterized protein</fullName>
    </submittedName>
</protein>
<gene>
    <name evidence="1" type="ORF">L2E82_47066</name>
</gene>
<evidence type="ECO:0000313" key="1">
    <source>
        <dbReference type="EMBL" id="KAI3689117.1"/>
    </source>
</evidence>
<dbReference type="Proteomes" id="UP001055811">
    <property type="component" value="Linkage Group LG09"/>
</dbReference>
<keyword evidence="2" id="KW-1185">Reference proteome</keyword>
<accession>A0ACB8YUC2</accession>
<organism evidence="1 2">
    <name type="scientific">Cichorium intybus</name>
    <name type="common">Chicory</name>
    <dbReference type="NCBI Taxonomy" id="13427"/>
    <lineage>
        <taxon>Eukaryota</taxon>
        <taxon>Viridiplantae</taxon>
        <taxon>Streptophyta</taxon>
        <taxon>Embryophyta</taxon>
        <taxon>Tracheophyta</taxon>
        <taxon>Spermatophyta</taxon>
        <taxon>Magnoliopsida</taxon>
        <taxon>eudicotyledons</taxon>
        <taxon>Gunneridae</taxon>
        <taxon>Pentapetalae</taxon>
        <taxon>asterids</taxon>
        <taxon>campanulids</taxon>
        <taxon>Asterales</taxon>
        <taxon>Asteraceae</taxon>
        <taxon>Cichorioideae</taxon>
        <taxon>Cichorieae</taxon>
        <taxon>Cichoriinae</taxon>
        <taxon>Cichorium</taxon>
    </lineage>
</organism>
<sequence>MGGEGLIYNEVGIDEEVLCHRGGERKSHQRRIIGRKTNPQISFLEIEKLYNKKGLKAFNDIEELPFDVSDIRRKPKYSIN</sequence>
<name>A0ACB8YUC2_CICIN</name>
<reference evidence="2" key="1">
    <citation type="journal article" date="2022" name="Mol. Ecol. Resour.">
        <title>The genomes of chicory, endive, great burdock and yacon provide insights into Asteraceae palaeo-polyploidization history and plant inulin production.</title>
        <authorList>
            <person name="Fan W."/>
            <person name="Wang S."/>
            <person name="Wang H."/>
            <person name="Wang A."/>
            <person name="Jiang F."/>
            <person name="Liu H."/>
            <person name="Zhao H."/>
            <person name="Xu D."/>
            <person name="Zhang Y."/>
        </authorList>
    </citation>
    <scope>NUCLEOTIDE SEQUENCE [LARGE SCALE GENOMIC DNA]</scope>
    <source>
        <strain evidence="2">cv. Punajuju</strain>
    </source>
</reference>